<dbReference type="SUPFAM" id="SSF56747">
    <property type="entry name" value="Prim-pol domain"/>
    <property type="match status" value="1"/>
</dbReference>
<reference evidence="1 2" key="1">
    <citation type="journal article" date="2007" name="Archaea">
        <title>The genome of Hyperthermus butylicus: a sulfur-reducing, peptide fermenting, neutrophilic Crenarchaeote growing up to 108 degrees C.</title>
        <authorList>
            <person name="Brugger K."/>
            <person name="Chen L."/>
            <person name="Stark M."/>
            <person name="Zibat A."/>
            <person name="Redder P."/>
            <person name="Ruepp A."/>
            <person name="Awayez M."/>
            <person name="She Q."/>
            <person name="Garrett R.A."/>
            <person name="Klenk H.P."/>
        </authorList>
    </citation>
    <scope>NUCLEOTIDE SEQUENCE [LARGE SCALE GENOMIC DNA]</scope>
    <source>
        <strain evidence="2">DSM 5456 / JCM 9403 / PLM1-5</strain>
    </source>
</reference>
<dbReference type="EMBL" id="CP000493">
    <property type="protein sequence ID" value="ABM81341.1"/>
    <property type="molecule type" value="Genomic_DNA"/>
</dbReference>
<gene>
    <name evidence="1" type="ordered locus">Hbut_1519</name>
</gene>
<proteinExistence type="predicted"/>
<evidence type="ECO:0000313" key="1">
    <source>
        <dbReference type="EMBL" id="ABM81341.1"/>
    </source>
</evidence>
<sequence>MTISPLAYYSRHEVQREMADFLRGRWAAVEGPGKKWARWLGPRPLVVREPRDVLEIVRRFQSIGARSFYGTIEVYRRLEARSDVEEGYEENVAYATPFIDVDIIDEQRIGDAWRCVVEIARMIYEQLCREHGVCSSVYMLWSGAGMHIRIHERAFRDILGEAHPLDVAFAAAELVLEELEPEILRAVHGCGGLVKVENLVAAKRVFTAPLSLHRRLDRVAVALSPKELDSFNPDWSLPARPHHNPDAWRSYVEGEADDYAREALRRIGKVKKRALMEARAAKIGLPSMLEAAIPAAAAAPTAPGEPREPGRFPVMALLQAARYYLLTGDLEKAKSWGLNRAIFYAWAKYYGPARRPRLAAEARRYSTRAATVPEDELRWEEVGGEKAQVSSRGWYVIGGVEQRPEDFDRHVARKFEEAGIGFQEAWRAALEYLKQFPRSVLRDPQRFYREVYEPVRDRFIEKVLRRAKEQPKTTGLDRWLKRKE</sequence>
<dbReference type="GeneID" id="4781644"/>
<dbReference type="HOGENOM" id="CLU_053469_0_0_2"/>
<accession>A2BMY0</accession>
<evidence type="ECO:0000313" key="2">
    <source>
        <dbReference type="Proteomes" id="UP000002593"/>
    </source>
</evidence>
<dbReference type="OrthoDB" id="31058at2157"/>
<dbReference type="KEGG" id="hbu:Hbut_1519"/>
<name>A2BMY0_HYPBU</name>
<dbReference type="EnsemblBacteria" id="ABM81341">
    <property type="protein sequence ID" value="ABM81341"/>
    <property type="gene ID" value="Hbut_1519"/>
</dbReference>
<dbReference type="eggNOG" id="arCOG04032">
    <property type="taxonomic scope" value="Archaea"/>
</dbReference>
<dbReference type="RefSeq" id="WP_011822659.1">
    <property type="nucleotide sequence ID" value="NC_008818.1"/>
</dbReference>
<dbReference type="Proteomes" id="UP000002593">
    <property type="component" value="Chromosome"/>
</dbReference>
<keyword evidence="2" id="KW-1185">Reference proteome</keyword>
<organism evidence="1 2">
    <name type="scientific">Hyperthermus butylicus (strain DSM 5456 / JCM 9403 / PLM1-5)</name>
    <dbReference type="NCBI Taxonomy" id="415426"/>
    <lineage>
        <taxon>Archaea</taxon>
        <taxon>Thermoproteota</taxon>
        <taxon>Thermoprotei</taxon>
        <taxon>Desulfurococcales</taxon>
        <taxon>Pyrodictiaceae</taxon>
        <taxon>Hyperthermus</taxon>
    </lineage>
</organism>
<protein>
    <submittedName>
        <fullName evidence="1">Uncharacterized protein</fullName>
    </submittedName>
</protein>
<dbReference type="AlphaFoldDB" id="A2BMY0"/>